<dbReference type="InterPro" id="IPR036851">
    <property type="entry name" value="Chloroperoxidase-like_sf"/>
</dbReference>
<keyword evidence="11" id="KW-1185">Reference proteome</keyword>
<keyword evidence="6" id="KW-0408">Iron</keyword>
<accession>A0A2T2NHH4</accession>
<protein>
    <submittedName>
        <fullName evidence="10">Cloroperoxidase</fullName>
    </submittedName>
</protein>
<evidence type="ECO:0000313" key="11">
    <source>
        <dbReference type="Proteomes" id="UP000240883"/>
    </source>
</evidence>
<proteinExistence type="inferred from homology"/>
<keyword evidence="4" id="KW-0479">Metal-binding</keyword>
<evidence type="ECO:0000256" key="5">
    <source>
        <dbReference type="ARBA" id="ARBA00023002"/>
    </source>
</evidence>
<dbReference type="GO" id="GO:0004601">
    <property type="term" value="F:peroxidase activity"/>
    <property type="evidence" value="ECO:0007669"/>
    <property type="project" value="UniProtKB-KW"/>
</dbReference>
<feature type="chain" id="PRO_5015654698" evidence="8">
    <location>
        <begin position="20"/>
        <end position="438"/>
    </location>
</feature>
<evidence type="ECO:0000256" key="3">
    <source>
        <dbReference type="ARBA" id="ARBA00022617"/>
    </source>
</evidence>
<dbReference type="EMBL" id="KZ678137">
    <property type="protein sequence ID" value="PSN64891.1"/>
    <property type="molecule type" value="Genomic_DNA"/>
</dbReference>
<evidence type="ECO:0000256" key="4">
    <source>
        <dbReference type="ARBA" id="ARBA00022723"/>
    </source>
</evidence>
<evidence type="ECO:0000256" key="7">
    <source>
        <dbReference type="ARBA" id="ARBA00025795"/>
    </source>
</evidence>
<keyword evidence="2 10" id="KW-0575">Peroxidase</keyword>
<comment type="cofactor">
    <cofactor evidence="1">
        <name>heme b</name>
        <dbReference type="ChEBI" id="CHEBI:60344"/>
    </cofactor>
</comment>
<reference evidence="10 11" key="1">
    <citation type="journal article" date="2018" name="Front. Microbiol.">
        <title>Genome-Wide Analysis of Corynespora cassiicola Leaf Fall Disease Putative Effectors.</title>
        <authorList>
            <person name="Lopez D."/>
            <person name="Ribeiro S."/>
            <person name="Label P."/>
            <person name="Fumanal B."/>
            <person name="Venisse J.S."/>
            <person name="Kohler A."/>
            <person name="de Oliveira R.R."/>
            <person name="Labutti K."/>
            <person name="Lipzen A."/>
            <person name="Lail K."/>
            <person name="Bauer D."/>
            <person name="Ohm R.A."/>
            <person name="Barry K.W."/>
            <person name="Spatafora J."/>
            <person name="Grigoriev I.V."/>
            <person name="Martin F.M."/>
            <person name="Pujade-Renaud V."/>
        </authorList>
    </citation>
    <scope>NUCLEOTIDE SEQUENCE [LARGE SCALE GENOMIC DNA]</scope>
    <source>
        <strain evidence="10 11">Philippines</strain>
    </source>
</reference>
<evidence type="ECO:0000313" key="10">
    <source>
        <dbReference type="EMBL" id="PSN64891.1"/>
    </source>
</evidence>
<keyword evidence="3" id="KW-0349">Heme</keyword>
<dbReference type="SUPFAM" id="SSF47571">
    <property type="entry name" value="Cloroperoxidase"/>
    <property type="match status" value="1"/>
</dbReference>
<keyword evidence="8" id="KW-0732">Signal</keyword>
<evidence type="ECO:0000256" key="1">
    <source>
        <dbReference type="ARBA" id="ARBA00001970"/>
    </source>
</evidence>
<evidence type="ECO:0000256" key="2">
    <source>
        <dbReference type="ARBA" id="ARBA00022559"/>
    </source>
</evidence>
<gene>
    <name evidence="10" type="ORF">BS50DRAFT_575029</name>
</gene>
<dbReference type="InterPro" id="IPR000028">
    <property type="entry name" value="Chloroperoxidase"/>
</dbReference>
<name>A0A2T2NHH4_CORCC</name>
<dbReference type="PANTHER" id="PTHR33577:SF16">
    <property type="entry name" value="HEME HALOPEROXIDASE FAMILY PROFILE DOMAIN-CONTAINING PROTEIN"/>
    <property type="match status" value="1"/>
</dbReference>
<dbReference type="PANTHER" id="PTHR33577">
    <property type="entry name" value="STERIGMATOCYSTIN BIOSYNTHESIS PEROXIDASE STCC-RELATED"/>
    <property type="match status" value="1"/>
</dbReference>
<evidence type="ECO:0000256" key="6">
    <source>
        <dbReference type="ARBA" id="ARBA00023004"/>
    </source>
</evidence>
<keyword evidence="5" id="KW-0560">Oxidoreductase</keyword>
<evidence type="ECO:0000259" key="9">
    <source>
        <dbReference type="PROSITE" id="PS51405"/>
    </source>
</evidence>
<dbReference type="OrthoDB" id="407298at2759"/>
<dbReference type="Gene3D" id="1.10.489.10">
    <property type="entry name" value="Chloroperoxidase-like"/>
    <property type="match status" value="1"/>
</dbReference>
<feature type="domain" description="Heme haloperoxidase family profile" evidence="9">
    <location>
        <begin position="64"/>
        <end position="315"/>
    </location>
</feature>
<dbReference type="PROSITE" id="PS51405">
    <property type="entry name" value="HEME_HALOPEROXIDASE"/>
    <property type="match status" value="1"/>
</dbReference>
<comment type="similarity">
    <text evidence="7">Belongs to the chloroperoxidase family.</text>
</comment>
<feature type="signal peptide" evidence="8">
    <location>
        <begin position="1"/>
        <end position="19"/>
    </location>
</feature>
<evidence type="ECO:0000256" key="8">
    <source>
        <dbReference type="SAM" id="SignalP"/>
    </source>
</evidence>
<dbReference type="Proteomes" id="UP000240883">
    <property type="component" value="Unassembled WGS sequence"/>
</dbReference>
<dbReference type="GO" id="GO:0046872">
    <property type="term" value="F:metal ion binding"/>
    <property type="evidence" value="ECO:0007669"/>
    <property type="project" value="UniProtKB-KW"/>
</dbReference>
<organism evidence="10 11">
    <name type="scientific">Corynespora cassiicola Philippines</name>
    <dbReference type="NCBI Taxonomy" id="1448308"/>
    <lineage>
        <taxon>Eukaryota</taxon>
        <taxon>Fungi</taxon>
        <taxon>Dikarya</taxon>
        <taxon>Ascomycota</taxon>
        <taxon>Pezizomycotina</taxon>
        <taxon>Dothideomycetes</taxon>
        <taxon>Pleosporomycetidae</taxon>
        <taxon>Pleosporales</taxon>
        <taxon>Corynesporascaceae</taxon>
        <taxon>Corynespora</taxon>
    </lineage>
</organism>
<sequence length="438" mass="47814">MKLSSALLLLSSSAGLVHSFPSAARRNLENLTPEQMTNALHAFEKERLAKRIIVDSKKPIDVTGQHAFRAPSDLDQRGPCPGLNALANHGYISRDGITSFAEVVNAINQVMGMGVELALILGLMGTVWTGNPLSLNPGFSIGGTVAVDGSDNILNNLDGLLGDPRGLEGSHNWIESDSSLTRDDLYMTGDAWTMNMTLFRDIHDRADENGVISMDLLADQAARRWKYSVAHNPNFYYGPITGMVSRNAGYLFLGRLLSNHTEENPDGILTQDVFKKFFAVFENAQGEFEYRKGHETIPQNWYRKPLEYGLIPLNLDLIDWVIKHPELGSIGGNTGKVNSFTGLDLSNVTSGLLNTTTLLENNNLLCFVLQLLKTFAPNSLSGILKTLEGPLKLVDDIIATPLLSLACPAWKDLTEGGETLWQEIQDTFPGAGNASSSL</sequence>
<dbReference type="AlphaFoldDB" id="A0A2T2NHH4"/>
<dbReference type="Pfam" id="PF01328">
    <property type="entry name" value="Peroxidase_2"/>
    <property type="match status" value="1"/>
</dbReference>